<feature type="chain" id="PRO_5003472044" description="Transmembrane protein" evidence="3">
    <location>
        <begin position="24"/>
        <end position="844"/>
    </location>
</feature>
<evidence type="ECO:0000313" key="4">
    <source>
        <dbReference type="EMBL" id="EGZ20650.1"/>
    </source>
</evidence>
<dbReference type="KEGG" id="psoj:PHYSODRAFT_495691"/>
<evidence type="ECO:0000256" key="1">
    <source>
        <dbReference type="SAM" id="MobiDB-lite"/>
    </source>
</evidence>
<feature type="region of interest" description="Disordered" evidence="1">
    <location>
        <begin position="801"/>
        <end position="844"/>
    </location>
</feature>
<keyword evidence="2" id="KW-1133">Transmembrane helix</keyword>
<feature type="transmembrane region" description="Helical" evidence="2">
    <location>
        <begin position="755"/>
        <end position="778"/>
    </location>
</feature>
<dbReference type="GO" id="GO:0016020">
    <property type="term" value="C:membrane"/>
    <property type="evidence" value="ECO:0007669"/>
    <property type="project" value="TreeGrafter"/>
</dbReference>
<reference evidence="4 5" key="1">
    <citation type="journal article" date="2006" name="Science">
        <title>Phytophthora genome sequences uncover evolutionary origins and mechanisms of pathogenesis.</title>
        <authorList>
            <person name="Tyler B.M."/>
            <person name="Tripathy S."/>
            <person name="Zhang X."/>
            <person name="Dehal P."/>
            <person name="Jiang R.H."/>
            <person name="Aerts A."/>
            <person name="Arredondo F.D."/>
            <person name="Baxter L."/>
            <person name="Bensasson D."/>
            <person name="Beynon J.L."/>
            <person name="Chapman J."/>
            <person name="Damasceno C.M."/>
            <person name="Dorrance A.E."/>
            <person name="Dou D."/>
            <person name="Dickerman A.W."/>
            <person name="Dubchak I.L."/>
            <person name="Garbelotto M."/>
            <person name="Gijzen M."/>
            <person name="Gordon S.G."/>
            <person name="Govers F."/>
            <person name="Grunwald N.J."/>
            <person name="Huang W."/>
            <person name="Ivors K.L."/>
            <person name="Jones R.W."/>
            <person name="Kamoun S."/>
            <person name="Krampis K."/>
            <person name="Lamour K.H."/>
            <person name="Lee M.K."/>
            <person name="McDonald W.H."/>
            <person name="Medina M."/>
            <person name="Meijer H.J."/>
            <person name="Nordberg E.K."/>
            <person name="Maclean D.J."/>
            <person name="Ospina-Giraldo M.D."/>
            <person name="Morris P.F."/>
            <person name="Phuntumart V."/>
            <person name="Putnam N.H."/>
            <person name="Rash S."/>
            <person name="Rose J.K."/>
            <person name="Sakihama Y."/>
            <person name="Salamov A.A."/>
            <person name="Savidor A."/>
            <person name="Scheuring C.F."/>
            <person name="Smith B.M."/>
            <person name="Sobral B.W."/>
            <person name="Terry A."/>
            <person name="Torto-Alalibo T.A."/>
            <person name="Win J."/>
            <person name="Xu Z."/>
            <person name="Zhang H."/>
            <person name="Grigoriev I.V."/>
            <person name="Rokhsar D.S."/>
            <person name="Boore J.L."/>
        </authorList>
    </citation>
    <scope>NUCLEOTIDE SEQUENCE [LARGE SCALE GENOMIC DNA]</scope>
    <source>
        <strain evidence="4 5">P6497</strain>
    </source>
</reference>
<sequence>MRYREGLALLLSTTMGWNPLVAGTTTWPSTCSDASSLAWQATCPARTLNNTNYVSPTGMTSAEINSDEPNAVVAYKTARQSALKLSAVAGNTAMAGLRKKSDSWYKDSLVKFTTYICVKSSSDAELERCVDSSSSDAVRDINGKCVVMLDADSCNTKGKCERRSNCKWDDVVVNGTETRRQLFTDADVTAATKWMSTGYPSSLAPFVAPGTVMGVLTALGCIGFVVARCMFNQCGGREPNEKGYSRCDIIVPTLTFLVCSLAVFICMVITAALNTNISDGVEGVLYSLKATLENANIFVSNLLVPLNNATTELTAAMKATFCLACPDRVCGSPVTFFVNNSAAAITASSDIVGDAVGLLFSSLVSGSADLDATLRTAARDIAVLGATTNSSMDVVDVLSSTFNNLSFSRSALVVCVFFFGMIASIVGIIAIVKNACTAKTTQWVHLLHVSWALGVLVAVLSFVLSASLLAVGAVWYDSCQYMKVMHQDMSPYASTQMSAMANACFNGSNILAPLGLDVPLSFSCNVEDEYAVVQAVDTTSVPTIISTYGEIVSNYDLTDFSFNSTRSRSLVSTLATAAEKAKIAPKVKFTTENVLTPWLAYNLPSTYYASCANSAIDDLPVCYMNEHCDSGDSGSQLQAACQVAFSDAYQYMLAFDKASTMLDEMREALLGDTGKTFPEQWNYSVSISEFATNYFTKITALKTGPISTMLGENGAVRNLLTSVEQTRCSGDCSWTNLSFDAINEALCNDVLGTTLAISLCALFLSLFLLPLIVSAIILQKRLRGVAKGTYDQLEARLQELERRAKQQKQESEGLAPGGEGAKPAGGLSALGGLFKGKKVQSPST</sequence>
<dbReference type="PANTHER" id="PTHR31414:SF18">
    <property type="entry name" value="TRANSMEMBRANE PROTEIN-RELATED"/>
    <property type="match status" value="1"/>
</dbReference>
<keyword evidence="2" id="KW-0472">Membrane</keyword>
<evidence type="ECO:0000313" key="5">
    <source>
        <dbReference type="Proteomes" id="UP000002640"/>
    </source>
</evidence>
<dbReference type="PANTHER" id="PTHR31414">
    <property type="entry name" value="TRANSMEMBRANE PROTEIN DDB_G0292058"/>
    <property type="match status" value="1"/>
</dbReference>
<accession>G4ZBN6</accession>
<protein>
    <recommendedName>
        <fullName evidence="6">Transmembrane protein</fullName>
    </recommendedName>
</protein>
<dbReference type="EMBL" id="JH159153">
    <property type="protein sequence ID" value="EGZ20650.1"/>
    <property type="molecule type" value="Genomic_DNA"/>
</dbReference>
<name>G4ZBN6_PHYSP</name>
<feature type="transmembrane region" description="Helical" evidence="2">
    <location>
        <begin position="206"/>
        <end position="228"/>
    </location>
</feature>
<dbReference type="AlphaFoldDB" id="G4ZBN6"/>
<feature type="transmembrane region" description="Helical" evidence="2">
    <location>
        <begin position="411"/>
        <end position="432"/>
    </location>
</feature>
<keyword evidence="5" id="KW-1185">Reference proteome</keyword>
<feature type="transmembrane region" description="Helical" evidence="2">
    <location>
        <begin position="453"/>
        <end position="476"/>
    </location>
</feature>
<feature type="signal peptide" evidence="3">
    <location>
        <begin position="1"/>
        <end position="23"/>
    </location>
</feature>
<evidence type="ECO:0000256" key="2">
    <source>
        <dbReference type="SAM" id="Phobius"/>
    </source>
</evidence>
<feature type="transmembrane region" description="Helical" evidence="2">
    <location>
        <begin position="249"/>
        <end position="273"/>
    </location>
</feature>
<feature type="compositionally biased region" description="Basic and acidic residues" evidence="1">
    <location>
        <begin position="801"/>
        <end position="811"/>
    </location>
</feature>
<keyword evidence="3" id="KW-0732">Signal</keyword>
<evidence type="ECO:0000256" key="3">
    <source>
        <dbReference type="SAM" id="SignalP"/>
    </source>
</evidence>
<dbReference type="OMA" id="SNCKWDD"/>
<evidence type="ECO:0008006" key="6">
    <source>
        <dbReference type="Google" id="ProtNLM"/>
    </source>
</evidence>
<dbReference type="GeneID" id="20657215"/>
<dbReference type="RefSeq" id="XP_009523367.1">
    <property type="nucleotide sequence ID" value="XM_009525072.1"/>
</dbReference>
<keyword evidence="2" id="KW-0812">Transmembrane</keyword>
<organism evidence="4 5">
    <name type="scientific">Phytophthora sojae (strain P6497)</name>
    <name type="common">Soybean stem and root rot agent</name>
    <name type="synonym">Phytophthora megasperma f. sp. glycines</name>
    <dbReference type="NCBI Taxonomy" id="1094619"/>
    <lineage>
        <taxon>Eukaryota</taxon>
        <taxon>Sar</taxon>
        <taxon>Stramenopiles</taxon>
        <taxon>Oomycota</taxon>
        <taxon>Peronosporomycetes</taxon>
        <taxon>Peronosporales</taxon>
        <taxon>Peronosporaceae</taxon>
        <taxon>Phytophthora</taxon>
    </lineage>
</organism>
<dbReference type="STRING" id="1094619.G4ZBN6"/>
<gene>
    <name evidence="4" type="ORF">PHYSODRAFT_495691</name>
</gene>
<dbReference type="InterPro" id="IPR040283">
    <property type="entry name" value="DDB_G0292058-like"/>
</dbReference>
<dbReference type="InParanoid" id="G4ZBN6"/>
<dbReference type="Proteomes" id="UP000002640">
    <property type="component" value="Unassembled WGS sequence"/>
</dbReference>
<proteinExistence type="predicted"/>